<evidence type="ECO:0000313" key="2">
    <source>
        <dbReference type="Proteomes" id="UP000324222"/>
    </source>
</evidence>
<evidence type="ECO:0000313" key="1">
    <source>
        <dbReference type="EMBL" id="MPC77251.1"/>
    </source>
</evidence>
<sequence>MVVVVVALPEPSARISQVTINGRCSCLIPEAYKEDTSEETLTRVEGHGCLARGVRVGEEYDAGKEGKRNAKKKLLNNIILKFENY</sequence>
<name>A0A5B7HW00_PORTR</name>
<proteinExistence type="predicted"/>
<keyword evidence="2" id="KW-1185">Reference proteome</keyword>
<accession>A0A5B7HW00</accession>
<comment type="caution">
    <text evidence="1">The sequence shown here is derived from an EMBL/GenBank/DDBJ whole genome shotgun (WGS) entry which is preliminary data.</text>
</comment>
<dbReference type="EMBL" id="VSRR010045406">
    <property type="protein sequence ID" value="MPC77251.1"/>
    <property type="molecule type" value="Genomic_DNA"/>
</dbReference>
<reference evidence="1 2" key="1">
    <citation type="submission" date="2019-05" db="EMBL/GenBank/DDBJ databases">
        <title>Another draft genome of Portunus trituberculatus and its Hox gene families provides insights of decapod evolution.</title>
        <authorList>
            <person name="Jeong J.-H."/>
            <person name="Song I."/>
            <person name="Kim S."/>
            <person name="Choi T."/>
            <person name="Kim D."/>
            <person name="Ryu S."/>
            <person name="Kim W."/>
        </authorList>
    </citation>
    <scope>NUCLEOTIDE SEQUENCE [LARGE SCALE GENOMIC DNA]</scope>
    <source>
        <tissue evidence="1">Muscle</tissue>
    </source>
</reference>
<protein>
    <submittedName>
        <fullName evidence="1">Uncharacterized protein</fullName>
    </submittedName>
</protein>
<gene>
    <name evidence="1" type="ORF">E2C01_071702</name>
</gene>
<organism evidence="1 2">
    <name type="scientific">Portunus trituberculatus</name>
    <name type="common">Swimming crab</name>
    <name type="synonym">Neptunus trituberculatus</name>
    <dbReference type="NCBI Taxonomy" id="210409"/>
    <lineage>
        <taxon>Eukaryota</taxon>
        <taxon>Metazoa</taxon>
        <taxon>Ecdysozoa</taxon>
        <taxon>Arthropoda</taxon>
        <taxon>Crustacea</taxon>
        <taxon>Multicrustacea</taxon>
        <taxon>Malacostraca</taxon>
        <taxon>Eumalacostraca</taxon>
        <taxon>Eucarida</taxon>
        <taxon>Decapoda</taxon>
        <taxon>Pleocyemata</taxon>
        <taxon>Brachyura</taxon>
        <taxon>Eubrachyura</taxon>
        <taxon>Portunoidea</taxon>
        <taxon>Portunidae</taxon>
        <taxon>Portuninae</taxon>
        <taxon>Portunus</taxon>
    </lineage>
</organism>
<dbReference type="Proteomes" id="UP000324222">
    <property type="component" value="Unassembled WGS sequence"/>
</dbReference>
<dbReference type="AlphaFoldDB" id="A0A5B7HW00"/>